<dbReference type="InterPro" id="IPR051209">
    <property type="entry name" value="FAD-bind_Monooxygenase_sf"/>
</dbReference>
<dbReference type="InterPro" id="IPR036188">
    <property type="entry name" value="FAD/NAD-bd_sf"/>
</dbReference>
<sequence>VSPTQVIVIGAGAPSHGVATELLAVGLTDVVVLDESPVVSSRFDDGTHAWELRTAAGETLHARAVVAVDRSMFVAWTPELAGRNDFRGISFHAAQWDADFDPTGKHIAVVGTDSTAGHHLPRLTAAAASVTVFAHPPRRIVAEMPLPPTRVRRWLRRKALASLGRSQSRPTRVASPIAAITASGIRTSDGVDHRADAIIYGTGFTISDQAPALIGSGGLSLEHNWADGTEPFLGVAIHGFPNYFTITGPDVVAQTRYVVECLALCKRSESPRIEVLRSSQQVFNERAHFQPTPPFRVTSAFDLSSGAADDAIYDGGATLTIAGTSLPVRVRLAGRLDPIDGRYHWQGTLFGSPAQPLPDEAFKQIRTATLTVGERSAAARIVEQTPWGTHAVAGVGTPPFAMTNS</sequence>
<evidence type="ECO:0000259" key="1">
    <source>
        <dbReference type="Pfam" id="PF16170"/>
    </source>
</evidence>
<dbReference type="Proteomes" id="UP000236318">
    <property type="component" value="Unassembled WGS sequence"/>
</dbReference>
<evidence type="ECO:0000313" key="2">
    <source>
        <dbReference type="EMBL" id="SOX55826.1"/>
    </source>
</evidence>
<dbReference type="SUPFAM" id="SSF51905">
    <property type="entry name" value="FAD/NAD(P)-binding domain"/>
    <property type="match status" value="1"/>
</dbReference>
<dbReference type="PANTHER" id="PTHR42877">
    <property type="entry name" value="L-ORNITHINE N(5)-MONOOXYGENASE-RELATED"/>
    <property type="match status" value="1"/>
</dbReference>
<keyword evidence="3" id="KW-1185">Reference proteome</keyword>
<dbReference type="AlphaFoldDB" id="A0A2K4YGA7"/>
<protein>
    <submittedName>
        <fullName evidence="2">DUF4873 domain-containing protein</fullName>
    </submittedName>
</protein>
<dbReference type="InterPro" id="IPR032371">
    <property type="entry name" value="DUF4873"/>
</dbReference>
<dbReference type="EMBL" id="FXEG02000005">
    <property type="protein sequence ID" value="SOX55826.1"/>
    <property type="molecule type" value="Genomic_DNA"/>
</dbReference>
<evidence type="ECO:0000313" key="3">
    <source>
        <dbReference type="Proteomes" id="UP000236318"/>
    </source>
</evidence>
<feature type="domain" description="DUF4873" evidence="1">
    <location>
        <begin position="312"/>
        <end position="401"/>
    </location>
</feature>
<organism evidence="2 3">
    <name type="scientific">Mycobacterium ahvazicum</name>
    <dbReference type="NCBI Taxonomy" id="1964395"/>
    <lineage>
        <taxon>Bacteria</taxon>
        <taxon>Bacillati</taxon>
        <taxon>Actinomycetota</taxon>
        <taxon>Actinomycetes</taxon>
        <taxon>Mycobacteriales</taxon>
        <taxon>Mycobacteriaceae</taxon>
        <taxon>Mycobacterium</taxon>
        <taxon>Mycobacterium simiae complex</taxon>
    </lineage>
</organism>
<reference evidence="2" key="1">
    <citation type="submission" date="2018-01" db="EMBL/GenBank/DDBJ databases">
        <authorList>
            <consortium name="Urmite Genomes"/>
        </authorList>
    </citation>
    <scope>NUCLEOTIDE SEQUENCE [LARGE SCALE GENOMIC DNA]</scope>
    <source>
        <strain evidence="2">AFP003</strain>
    </source>
</reference>
<feature type="non-terminal residue" evidence="2">
    <location>
        <position position="1"/>
    </location>
</feature>
<dbReference type="Gene3D" id="3.50.50.60">
    <property type="entry name" value="FAD/NAD(P)-binding domain"/>
    <property type="match status" value="2"/>
</dbReference>
<comment type="caution">
    <text evidence="2">The sequence shown here is derived from an EMBL/GenBank/DDBJ whole genome shotgun (WGS) entry which is preliminary data.</text>
</comment>
<dbReference type="PANTHER" id="PTHR42877:SF4">
    <property type="entry name" value="FAD_NAD(P)-BINDING DOMAIN-CONTAINING PROTEIN-RELATED"/>
    <property type="match status" value="1"/>
</dbReference>
<proteinExistence type="predicted"/>
<name>A0A2K4YGA7_9MYCO</name>
<dbReference type="Pfam" id="PF16170">
    <property type="entry name" value="DUF4873"/>
    <property type="match status" value="1"/>
</dbReference>
<accession>A0A2K4YGA7</accession>
<gene>
    <name evidence="2" type="ORF">MAAFP003_4521</name>
</gene>